<sequence length="189" mass="21269">MGWKTFKDLFCGNDYIVSVESGDICIGSSANPTLIRVTPQGEMRSALRLRGEKAFYSFLEKNLPALAASSKKEIAAAIAAEDTFTSNIKVYTYSGSNILEKSCEQLGWPNVTHDGEMMNDDTFSPDRCHIIKLALQESLSWAKHLAIEQRKLQEKLETIHKEAWENKGQQSEVAKIVDLLRLEIRCIED</sequence>
<dbReference type="EMBL" id="BDES01000099">
    <property type="protein sequence ID" value="GCD54493.1"/>
    <property type="molecule type" value="Genomic_DNA"/>
</dbReference>
<dbReference type="Proteomes" id="UP000287300">
    <property type="component" value="Unassembled WGS sequence"/>
</dbReference>
<name>A0A401WYU4_ACEPA</name>
<accession>A0A401WYU4</accession>
<dbReference type="AlphaFoldDB" id="A0A401WYU4"/>
<dbReference type="RefSeq" id="WP_124296679.1">
    <property type="nucleotide sequence ID" value="NZ_BDES01000099.1"/>
</dbReference>
<gene>
    <name evidence="1" type="ORF">NBRC3188_3190</name>
</gene>
<evidence type="ECO:0000313" key="2">
    <source>
        <dbReference type="Proteomes" id="UP000287300"/>
    </source>
</evidence>
<proteinExistence type="predicted"/>
<organism evidence="1 2">
    <name type="scientific">Acetobacter pasteurianus NBRC 3188</name>
    <dbReference type="NCBI Taxonomy" id="1226663"/>
    <lineage>
        <taxon>Bacteria</taxon>
        <taxon>Pseudomonadati</taxon>
        <taxon>Pseudomonadota</taxon>
        <taxon>Alphaproteobacteria</taxon>
        <taxon>Acetobacterales</taxon>
        <taxon>Acetobacteraceae</taxon>
        <taxon>Acetobacter</taxon>
    </lineage>
</organism>
<reference evidence="1 2" key="1">
    <citation type="submission" date="2016-06" db="EMBL/GenBank/DDBJ databases">
        <title>Acetobacter pasteurianus NBRC 3188 whole genome sequencing project.</title>
        <authorList>
            <person name="Matsutani M."/>
            <person name="Shiwa Y."/>
            <person name="Okamoto-Kainuma A."/>
            <person name="Ishikawa M."/>
            <person name="Koizumi Y."/>
            <person name="Yoshikawa H."/>
            <person name="Yakushi T."/>
            <person name="Matsushita K."/>
        </authorList>
    </citation>
    <scope>NUCLEOTIDE SEQUENCE [LARGE SCALE GENOMIC DNA]</scope>
    <source>
        <strain evidence="1 2">NBRC 3188</strain>
    </source>
</reference>
<comment type="caution">
    <text evidence="1">The sequence shown here is derived from an EMBL/GenBank/DDBJ whole genome shotgun (WGS) entry which is preliminary data.</text>
</comment>
<evidence type="ECO:0000313" key="1">
    <source>
        <dbReference type="EMBL" id="GCD54493.1"/>
    </source>
</evidence>
<protein>
    <submittedName>
        <fullName evidence="1">Uncharacterized protein</fullName>
    </submittedName>
</protein>